<feature type="domain" description="Acyl-CoA oxidase/dehydrogenase middle" evidence="8">
    <location>
        <begin position="167"/>
        <end position="264"/>
    </location>
</feature>
<dbReference type="OMA" id="FFDEAYR"/>
<reference evidence="10 11" key="1">
    <citation type="submission" date="2014-05" db="EMBL/GenBank/DDBJ databases">
        <title>Draft genome sequence of a rare smut relative, Tilletiaria anomala UBC 951.</title>
        <authorList>
            <consortium name="DOE Joint Genome Institute"/>
            <person name="Toome M."/>
            <person name="Kuo A."/>
            <person name="Henrissat B."/>
            <person name="Lipzen A."/>
            <person name="Tritt A."/>
            <person name="Yoshinaga Y."/>
            <person name="Zane M."/>
            <person name="Barry K."/>
            <person name="Grigoriev I.V."/>
            <person name="Spatafora J.W."/>
            <person name="Aimea M.C."/>
        </authorList>
    </citation>
    <scope>NUCLEOTIDE SEQUENCE [LARGE SCALE GENOMIC DNA]</scope>
    <source>
        <strain evidence="10 11">UBC 951</strain>
    </source>
</reference>
<dbReference type="SUPFAM" id="SSF47203">
    <property type="entry name" value="Acyl-CoA dehydrogenase C-terminal domain-like"/>
    <property type="match status" value="1"/>
</dbReference>
<evidence type="ECO:0000313" key="10">
    <source>
        <dbReference type="EMBL" id="KDN37911.1"/>
    </source>
</evidence>
<keyword evidence="11" id="KW-1185">Reference proteome</keyword>
<evidence type="ECO:0000259" key="9">
    <source>
        <dbReference type="Pfam" id="PF02771"/>
    </source>
</evidence>
<keyword evidence="4 6" id="KW-0274">FAD</keyword>
<feature type="domain" description="Acyl-CoA dehydrogenase/oxidase N-terminal" evidence="9">
    <location>
        <begin position="95"/>
        <end position="162"/>
    </location>
</feature>
<accession>A0A066V8Y4</accession>
<evidence type="ECO:0000256" key="5">
    <source>
        <dbReference type="ARBA" id="ARBA00023002"/>
    </source>
</evidence>
<dbReference type="SUPFAM" id="SSF56645">
    <property type="entry name" value="Acyl-CoA dehydrogenase NM domain-like"/>
    <property type="match status" value="1"/>
</dbReference>
<dbReference type="EMBL" id="JMSN01000129">
    <property type="protein sequence ID" value="KDN37911.1"/>
    <property type="molecule type" value="Genomic_DNA"/>
</dbReference>
<dbReference type="GeneID" id="25263396"/>
<dbReference type="GO" id="GO:0005737">
    <property type="term" value="C:cytoplasm"/>
    <property type="evidence" value="ECO:0007669"/>
    <property type="project" value="TreeGrafter"/>
</dbReference>
<gene>
    <name evidence="10" type="ORF">K437DRAFT_251646</name>
</gene>
<keyword evidence="3 6" id="KW-0285">Flavoprotein</keyword>
<dbReference type="InterPro" id="IPR037069">
    <property type="entry name" value="AcylCoA_DH/ox_N_sf"/>
</dbReference>
<dbReference type="InterPro" id="IPR009100">
    <property type="entry name" value="AcylCoA_DH/oxidase_NM_dom_sf"/>
</dbReference>
<dbReference type="PROSITE" id="PS00072">
    <property type="entry name" value="ACYL_COA_DH_1"/>
    <property type="match status" value="1"/>
</dbReference>
<proteinExistence type="inferred from homology"/>
<keyword evidence="5 6" id="KW-0560">Oxidoreductase</keyword>
<feature type="domain" description="Acyl-CoA dehydrogenase/oxidase C-terminal" evidence="7">
    <location>
        <begin position="276"/>
        <end position="433"/>
    </location>
</feature>
<dbReference type="GO" id="GO:0003995">
    <property type="term" value="F:acyl-CoA dehydrogenase activity"/>
    <property type="evidence" value="ECO:0007669"/>
    <property type="project" value="InterPro"/>
</dbReference>
<dbReference type="Proteomes" id="UP000027361">
    <property type="component" value="Unassembled WGS sequence"/>
</dbReference>
<organism evidence="10 11">
    <name type="scientific">Tilletiaria anomala (strain ATCC 24038 / CBS 436.72 / UBC 951)</name>
    <dbReference type="NCBI Taxonomy" id="1037660"/>
    <lineage>
        <taxon>Eukaryota</taxon>
        <taxon>Fungi</taxon>
        <taxon>Dikarya</taxon>
        <taxon>Basidiomycota</taxon>
        <taxon>Ustilaginomycotina</taxon>
        <taxon>Exobasidiomycetes</taxon>
        <taxon>Georgefischeriales</taxon>
        <taxon>Tilletiariaceae</taxon>
        <taxon>Tilletiaria</taxon>
    </lineage>
</organism>
<dbReference type="Gene3D" id="2.40.110.10">
    <property type="entry name" value="Butyryl-CoA Dehydrogenase, subunit A, domain 2"/>
    <property type="match status" value="1"/>
</dbReference>
<evidence type="ECO:0000256" key="3">
    <source>
        <dbReference type="ARBA" id="ARBA00022630"/>
    </source>
</evidence>
<evidence type="ECO:0000256" key="2">
    <source>
        <dbReference type="ARBA" id="ARBA00009347"/>
    </source>
</evidence>
<dbReference type="AlphaFoldDB" id="A0A066V8Y4"/>
<evidence type="ECO:0000259" key="7">
    <source>
        <dbReference type="Pfam" id="PF00441"/>
    </source>
</evidence>
<evidence type="ECO:0000256" key="1">
    <source>
        <dbReference type="ARBA" id="ARBA00001974"/>
    </source>
</evidence>
<dbReference type="RefSeq" id="XP_013240515.1">
    <property type="nucleotide sequence ID" value="XM_013385061.1"/>
</dbReference>
<comment type="similarity">
    <text evidence="2 6">Belongs to the acyl-CoA dehydrogenase family.</text>
</comment>
<dbReference type="PANTHER" id="PTHR48083">
    <property type="entry name" value="MEDIUM-CHAIN SPECIFIC ACYL-COA DEHYDROGENASE, MITOCHONDRIAL-RELATED"/>
    <property type="match status" value="1"/>
</dbReference>
<dbReference type="Gene3D" id="1.10.540.10">
    <property type="entry name" value="Acyl-CoA dehydrogenase/oxidase, N-terminal domain"/>
    <property type="match status" value="1"/>
</dbReference>
<sequence length="448" mass="48777">MSSSQVKVPSEPFGSVLPFAEPAWYGSLGDTSPFYTDSHRRLRAYCRDYVDSFSHKAGEWEDKGTIPSAQYQEHAARGFVAASIQPFHIPSLKAAGIQLPANIPPEEWDNLHNVVLFDELMRHGFLGVNWALGGGNGIGGPPLVNFGSEDLKRELLPDILLGKKRICLGVTEPLAGSDVAGIKTTAVRSTDGKHYIINGQKKWITNGVFADYCTTVVRTGEEDSGAGGISVIVVPMHLEGIERRLLKNSGVNVSGSTIITFDDVKVPARYLLGKENQGFRIVMSNFNGERLALAVSALRMSRVCIEDAYAYACKRHTFGKPLIEQPIIQSKFADMGRRVEALHAWMEALAHQMHACGNTPQGKKIADMELGGRIALLKVESGYVLELCVREAQQIMGGLGYQRGGDHAGARIEQISRDLRVMVVGGGSAEILSSLGVKMEKMKADARL</sequence>
<dbReference type="Gene3D" id="1.20.140.10">
    <property type="entry name" value="Butyryl-CoA Dehydrogenase, subunit A, domain 3"/>
    <property type="match status" value="1"/>
</dbReference>
<dbReference type="HOGENOM" id="CLU_018204_4_1_1"/>
<protein>
    <submittedName>
        <fullName evidence="10">Acyl-CoA dehydrogenase</fullName>
    </submittedName>
</protein>
<dbReference type="STRING" id="1037660.A0A066V8Y4"/>
<dbReference type="InterPro" id="IPR013786">
    <property type="entry name" value="AcylCoA_DH/ox_N"/>
</dbReference>
<evidence type="ECO:0000256" key="4">
    <source>
        <dbReference type="ARBA" id="ARBA00022827"/>
    </source>
</evidence>
<dbReference type="FunFam" id="2.40.110.10:FF:000002">
    <property type="entry name" value="Acyl-CoA dehydrogenase fadE12"/>
    <property type="match status" value="1"/>
</dbReference>
<dbReference type="InterPro" id="IPR050741">
    <property type="entry name" value="Acyl-CoA_dehydrogenase"/>
</dbReference>
<comment type="cofactor">
    <cofactor evidence="1 6">
        <name>FAD</name>
        <dbReference type="ChEBI" id="CHEBI:57692"/>
    </cofactor>
</comment>
<dbReference type="InterPro" id="IPR009075">
    <property type="entry name" value="AcylCo_DH/oxidase_C"/>
</dbReference>
<dbReference type="GO" id="GO:0050660">
    <property type="term" value="F:flavin adenine dinucleotide binding"/>
    <property type="evidence" value="ECO:0007669"/>
    <property type="project" value="InterPro"/>
</dbReference>
<dbReference type="InterPro" id="IPR046373">
    <property type="entry name" value="Acyl-CoA_Oxase/DH_mid-dom_sf"/>
</dbReference>
<evidence type="ECO:0000256" key="6">
    <source>
        <dbReference type="RuleBase" id="RU362125"/>
    </source>
</evidence>
<comment type="caution">
    <text evidence="10">The sequence shown here is derived from an EMBL/GenBank/DDBJ whole genome shotgun (WGS) entry which is preliminary data.</text>
</comment>
<name>A0A066V8Y4_TILAU</name>
<dbReference type="InterPro" id="IPR036250">
    <property type="entry name" value="AcylCo_DH-like_C"/>
</dbReference>
<dbReference type="InterPro" id="IPR006091">
    <property type="entry name" value="Acyl-CoA_Oxase/DH_mid-dom"/>
</dbReference>
<dbReference type="GO" id="GO:0033539">
    <property type="term" value="P:fatty acid beta-oxidation using acyl-CoA dehydrogenase"/>
    <property type="evidence" value="ECO:0007669"/>
    <property type="project" value="TreeGrafter"/>
</dbReference>
<evidence type="ECO:0000313" key="11">
    <source>
        <dbReference type="Proteomes" id="UP000027361"/>
    </source>
</evidence>
<dbReference type="InParanoid" id="A0A066V8Y4"/>
<dbReference type="Pfam" id="PF02771">
    <property type="entry name" value="Acyl-CoA_dh_N"/>
    <property type="match status" value="1"/>
</dbReference>
<dbReference type="OrthoDB" id="2588832at2759"/>
<evidence type="ECO:0000259" key="8">
    <source>
        <dbReference type="Pfam" id="PF02770"/>
    </source>
</evidence>
<dbReference type="Pfam" id="PF02770">
    <property type="entry name" value="Acyl-CoA_dh_M"/>
    <property type="match status" value="1"/>
</dbReference>
<dbReference type="InterPro" id="IPR006089">
    <property type="entry name" value="Acyl-CoA_DH_CS"/>
</dbReference>
<dbReference type="Pfam" id="PF00441">
    <property type="entry name" value="Acyl-CoA_dh_1"/>
    <property type="match status" value="1"/>
</dbReference>
<dbReference type="PANTHER" id="PTHR48083:SF17">
    <property type="entry name" value="ACYL-COA DEHYDROGENASE (AFU_ORTHOLOGUE AFUA_2G16630)-RELATED"/>
    <property type="match status" value="1"/>
</dbReference>